<dbReference type="RefSeq" id="WP_347922932.1">
    <property type="nucleotide sequence ID" value="NZ_CP157199.1"/>
</dbReference>
<reference evidence="1" key="1">
    <citation type="submission" date="2024-05" db="EMBL/GenBank/DDBJ databases">
        <title>Pontimicrobium maritimus sp. nov., isolated form sea water.</title>
        <authorList>
            <person name="Muhammad N."/>
            <person name="Vuong T.Q."/>
            <person name="Han H.L."/>
            <person name="Kim S.-G."/>
        </authorList>
    </citation>
    <scope>NUCLEOTIDE SEQUENCE</scope>
    <source>
        <strain evidence="1">SW4</strain>
    </source>
</reference>
<dbReference type="EMBL" id="CP157199">
    <property type="protein sequence ID" value="XBG60702.1"/>
    <property type="molecule type" value="Genomic_DNA"/>
</dbReference>
<accession>A0AAU7BRA2</accession>
<dbReference type="Pfam" id="PF16286">
    <property type="entry name" value="DUF4932"/>
    <property type="match status" value="1"/>
</dbReference>
<organism evidence="1">
    <name type="scientific">Pontimicrobium sp. SW4</name>
    <dbReference type="NCBI Taxonomy" id="3153519"/>
    <lineage>
        <taxon>Bacteria</taxon>
        <taxon>Pseudomonadati</taxon>
        <taxon>Bacteroidota</taxon>
        <taxon>Flavobacteriia</taxon>
        <taxon>Flavobacteriales</taxon>
        <taxon>Flavobacteriaceae</taxon>
        <taxon>Pontimicrobium</taxon>
    </lineage>
</organism>
<protein>
    <submittedName>
        <fullName evidence="1">DUF4932 domain-containing protein</fullName>
    </submittedName>
</protein>
<evidence type="ECO:0000313" key="1">
    <source>
        <dbReference type="EMBL" id="XBG60702.1"/>
    </source>
</evidence>
<dbReference type="InterPro" id="IPR032560">
    <property type="entry name" value="DUF4932"/>
</dbReference>
<gene>
    <name evidence="1" type="ORF">ABGB03_12620</name>
</gene>
<proteinExistence type="predicted"/>
<sequence>MKNLFLIILILKCLNINSQSKKINTTVDERMELITTVQYLSGYFLLTQADINYTKDIDTYFKDYINHEVIGLIQDIQNDFFNFDKVPMIMYHYDFPGFNLKHEFSIKEQSQIKFEKNKDKIQQFFVELKDFYEVTNFHQFYKNHKELYNQLIENVQSEIEKHDIVKIMETHYGLEQQSYNIILTPLLHDGGFATRIQSKVGTDLFAIIGPSENSRAVPYFDPNRLLKDYIIHEFSHTFCNPLVDKFFDELEKDACLLNPIKEAMKKQAYSTWKSCLYEHLVRANEVILTEEILGSKTASKLYIDFYENGRFIYLKGLVPLIKKYKSNRNTYKNLEAFMPEIASYLHAEKEKCN</sequence>
<dbReference type="AlphaFoldDB" id="A0AAU7BRA2"/>
<name>A0AAU7BRA2_9FLAO</name>